<reference evidence="2 3" key="2">
    <citation type="journal article" date="2013" name="Plant Cell Physiol.">
        <title>Rice Annotation Project Database (RAP-DB): an integrative and interactive database for rice genomics.</title>
        <authorList>
            <person name="Sakai H."/>
            <person name="Lee S.S."/>
            <person name="Tanaka T."/>
            <person name="Numa H."/>
            <person name="Kim J."/>
            <person name="Kawahara Y."/>
            <person name="Wakimoto H."/>
            <person name="Yang C.C."/>
            <person name="Iwamoto M."/>
            <person name="Abe T."/>
            <person name="Yamada Y."/>
            <person name="Muto A."/>
            <person name="Inokuchi H."/>
            <person name="Ikemura T."/>
            <person name="Matsumoto T."/>
            <person name="Sasaki T."/>
            <person name="Itoh T."/>
        </authorList>
    </citation>
    <scope>NUCLEOTIDE SEQUENCE [LARGE SCALE GENOMIC DNA]</scope>
    <source>
        <strain evidence="3">cv. Nipponbare</strain>
    </source>
</reference>
<dbReference type="PaxDb" id="39947-A0A0P0W4G0"/>
<dbReference type="EMBL" id="AP014959">
    <property type="protein sequence ID" value="BAS86690.1"/>
    <property type="molecule type" value="Genomic_DNA"/>
</dbReference>
<accession>A0A0P0W4G0</accession>
<feature type="region of interest" description="Disordered" evidence="1">
    <location>
        <begin position="36"/>
        <end position="76"/>
    </location>
</feature>
<keyword evidence="3" id="KW-1185">Reference proteome</keyword>
<evidence type="ECO:0000256" key="1">
    <source>
        <dbReference type="SAM" id="MobiDB-lite"/>
    </source>
</evidence>
<protein>
    <submittedName>
        <fullName evidence="2">Os03g0782150 protein</fullName>
    </submittedName>
</protein>
<proteinExistence type="predicted"/>
<organism evidence="2 3">
    <name type="scientific">Oryza sativa subsp. japonica</name>
    <name type="common">Rice</name>
    <dbReference type="NCBI Taxonomy" id="39947"/>
    <lineage>
        <taxon>Eukaryota</taxon>
        <taxon>Viridiplantae</taxon>
        <taxon>Streptophyta</taxon>
        <taxon>Embryophyta</taxon>
        <taxon>Tracheophyta</taxon>
        <taxon>Spermatophyta</taxon>
        <taxon>Magnoliopsida</taxon>
        <taxon>Liliopsida</taxon>
        <taxon>Poales</taxon>
        <taxon>Poaceae</taxon>
        <taxon>BOP clade</taxon>
        <taxon>Oryzoideae</taxon>
        <taxon>Oryzeae</taxon>
        <taxon>Oryzinae</taxon>
        <taxon>Oryza</taxon>
        <taxon>Oryza sativa</taxon>
    </lineage>
</organism>
<dbReference type="InParanoid" id="A0A0P0W4G0"/>
<sequence length="177" mass="18615">MLFSTPPALATHRNLRRIPGDMAIHLLLGDVTVRKASDVGSTPPRRSDLSSRAVVAPDSGASAKDRRAAAGGGSGVSATIEATEAEGGRPNLGGGGDFGHGWRTLAENWRGWEELAERWDDGQEAAKKLAGRQRIHVGGVSWSADTGGGRGGMLLTFLPIDIQVIATCYSVDMQVLK</sequence>
<dbReference type="AlphaFoldDB" id="A0A0P0W4G0"/>
<reference evidence="3" key="1">
    <citation type="journal article" date="2005" name="Nature">
        <title>The map-based sequence of the rice genome.</title>
        <authorList>
            <consortium name="International rice genome sequencing project (IRGSP)"/>
            <person name="Matsumoto T."/>
            <person name="Wu J."/>
            <person name="Kanamori H."/>
            <person name="Katayose Y."/>
            <person name="Fujisawa M."/>
            <person name="Namiki N."/>
            <person name="Mizuno H."/>
            <person name="Yamamoto K."/>
            <person name="Antonio B.A."/>
            <person name="Baba T."/>
            <person name="Sakata K."/>
            <person name="Nagamura Y."/>
            <person name="Aoki H."/>
            <person name="Arikawa K."/>
            <person name="Arita K."/>
            <person name="Bito T."/>
            <person name="Chiden Y."/>
            <person name="Fujitsuka N."/>
            <person name="Fukunaka R."/>
            <person name="Hamada M."/>
            <person name="Harada C."/>
            <person name="Hayashi A."/>
            <person name="Hijishita S."/>
            <person name="Honda M."/>
            <person name="Hosokawa S."/>
            <person name="Ichikawa Y."/>
            <person name="Idonuma A."/>
            <person name="Iijima M."/>
            <person name="Ikeda M."/>
            <person name="Ikeno M."/>
            <person name="Ito K."/>
            <person name="Ito S."/>
            <person name="Ito T."/>
            <person name="Ito Y."/>
            <person name="Ito Y."/>
            <person name="Iwabuchi A."/>
            <person name="Kamiya K."/>
            <person name="Karasawa W."/>
            <person name="Kurita K."/>
            <person name="Katagiri S."/>
            <person name="Kikuta A."/>
            <person name="Kobayashi H."/>
            <person name="Kobayashi N."/>
            <person name="Machita K."/>
            <person name="Maehara T."/>
            <person name="Masukawa M."/>
            <person name="Mizubayashi T."/>
            <person name="Mukai Y."/>
            <person name="Nagasaki H."/>
            <person name="Nagata Y."/>
            <person name="Naito S."/>
            <person name="Nakashima M."/>
            <person name="Nakama Y."/>
            <person name="Nakamichi Y."/>
            <person name="Nakamura M."/>
            <person name="Meguro A."/>
            <person name="Negishi M."/>
            <person name="Ohta I."/>
            <person name="Ohta T."/>
            <person name="Okamoto M."/>
            <person name="Ono N."/>
            <person name="Saji S."/>
            <person name="Sakaguchi M."/>
            <person name="Sakai K."/>
            <person name="Shibata M."/>
            <person name="Shimokawa T."/>
            <person name="Song J."/>
            <person name="Takazaki Y."/>
            <person name="Terasawa K."/>
            <person name="Tsugane M."/>
            <person name="Tsuji K."/>
            <person name="Ueda S."/>
            <person name="Waki K."/>
            <person name="Yamagata H."/>
            <person name="Yamamoto M."/>
            <person name="Yamamoto S."/>
            <person name="Yamane H."/>
            <person name="Yoshiki S."/>
            <person name="Yoshihara R."/>
            <person name="Yukawa K."/>
            <person name="Zhong H."/>
            <person name="Yano M."/>
            <person name="Yuan Q."/>
            <person name="Ouyang S."/>
            <person name="Liu J."/>
            <person name="Jones K.M."/>
            <person name="Gansberger K."/>
            <person name="Moffat K."/>
            <person name="Hill J."/>
            <person name="Bera J."/>
            <person name="Fadrosh D."/>
            <person name="Jin S."/>
            <person name="Johri S."/>
            <person name="Kim M."/>
            <person name="Overton L."/>
            <person name="Reardon M."/>
            <person name="Tsitrin T."/>
            <person name="Vuong H."/>
            <person name="Weaver B."/>
            <person name="Ciecko A."/>
            <person name="Tallon L."/>
            <person name="Jackson J."/>
            <person name="Pai G."/>
            <person name="Aken S.V."/>
            <person name="Utterback T."/>
            <person name="Reidmuller S."/>
            <person name="Feldblyum T."/>
            <person name="Hsiao J."/>
            <person name="Zismann V."/>
            <person name="Iobst S."/>
            <person name="de Vazeille A.R."/>
            <person name="Buell C.R."/>
            <person name="Ying K."/>
            <person name="Li Y."/>
            <person name="Lu T."/>
            <person name="Huang Y."/>
            <person name="Zhao Q."/>
            <person name="Feng Q."/>
            <person name="Zhang L."/>
            <person name="Zhu J."/>
            <person name="Weng Q."/>
            <person name="Mu J."/>
            <person name="Lu Y."/>
            <person name="Fan D."/>
            <person name="Liu Y."/>
            <person name="Guan J."/>
            <person name="Zhang Y."/>
            <person name="Yu S."/>
            <person name="Liu X."/>
            <person name="Zhang Y."/>
            <person name="Hong G."/>
            <person name="Han B."/>
            <person name="Choisne N."/>
            <person name="Demange N."/>
            <person name="Orjeda G."/>
            <person name="Samain S."/>
            <person name="Cattolico L."/>
            <person name="Pelletier E."/>
            <person name="Couloux A."/>
            <person name="Segurens B."/>
            <person name="Wincker P."/>
            <person name="D'Hont A."/>
            <person name="Scarpelli C."/>
            <person name="Weissenbach J."/>
            <person name="Salanoubat M."/>
            <person name="Quetier F."/>
            <person name="Yu Y."/>
            <person name="Kim H.R."/>
            <person name="Rambo T."/>
            <person name="Currie J."/>
            <person name="Collura K."/>
            <person name="Luo M."/>
            <person name="Yang T."/>
            <person name="Ammiraju J.S.S."/>
            <person name="Engler F."/>
            <person name="Soderlund C."/>
            <person name="Wing R.A."/>
            <person name="Palmer L.E."/>
            <person name="de la Bastide M."/>
            <person name="Spiegel L."/>
            <person name="Nascimento L."/>
            <person name="Zutavern T."/>
            <person name="O'Shaughnessy A."/>
            <person name="Dike S."/>
            <person name="Dedhia N."/>
            <person name="Preston R."/>
            <person name="Balija V."/>
            <person name="McCombie W.R."/>
            <person name="Chow T."/>
            <person name="Chen H."/>
            <person name="Chung M."/>
            <person name="Chen C."/>
            <person name="Shaw J."/>
            <person name="Wu H."/>
            <person name="Hsiao K."/>
            <person name="Chao Y."/>
            <person name="Chu M."/>
            <person name="Cheng C."/>
            <person name="Hour A."/>
            <person name="Lee P."/>
            <person name="Lin S."/>
            <person name="Lin Y."/>
            <person name="Liou J."/>
            <person name="Liu S."/>
            <person name="Hsing Y."/>
            <person name="Raghuvanshi S."/>
            <person name="Mohanty A."/>
            <person name="Bharti A.K."/>
            <person name="Gaur A."/>
            <person name="Gupta V."/>
            <person name="Kumar D."/>
            <person name="Ravi V."/>
            <person name="Vij S."/>
            <person name="Kapur A."/>
            <person name="Khurana P."/>
            <person name="Khurana P."/>
            <person name="Khurana J.P."/>
            <person name="Tyagi A.K."/>
            <person name="Gaikwad K."/>
            <person name="Singh A."/>
            <person name="Dalal V."/>
            <person name="Srivastava S."/>
            <person name="Dixit A."/>
            <person name="Pal A.K."/>
            <person name="Ghazi I.A."/>
            <person name="Yadav M."/>
            <person name="Pandit A."/>
            <person name="Bhargava A."/>
            <person name="Sureshbabu K."/>
            <person name="Batra K."/>
            <person name="Sharma T.R."/>
            <person name="Mohapatra T."/>
            <person name="Singh N.K."/>
            <person name="Messing J."/>
            <person name="Nelson A.B."/>
            <person name="Fuks G."/>
            <person name="Kavchok S."/>
            <person name="Keizer G."/>
            <person name="Linton E."/>
            <person name="Llaca V."/>
            <person name="Song R."/>
            <person name="Tanyolac B."/>
            <person name="Young S."/>
            <person name="Ho-Il K."/>
            <person name="Hahn J.H."/>
            <person name="Sangsakoo G."/>
            <person name="Vanavichit A."/>
            <person name="de Mattos Luiz.A.T."/>
            <person name="Zimmer P.D."/>
            <person name="Malone G."/>
            <person name="Dellagostin O."/>
            <person name="de Oliveira A.C."/>
            <person name="Bevan M."/>
            <person name="Bancroft I."/>
            <person name="Minx P."/>
            <person name="Cordum H."/>
            <person name="Wilson R."/>
            <person name="Cheng Z."/>
            <person name="Jin W."/>
            <person name="Jiang J."/>
            <person name="Leong S.A."/>
            <person name="Iwama H."/>
            <person name="Gojobori T."/>
            <person name="Itoh T."/>
            <person name="Niimura Y."/>
            <person name="Fujii Y."/>
            <person name="Habara T."/>
            <person name="Sakai H."/>
            <person name="Sato Y."/>
            <person name="Wilson G."/>
            <person name="Kumar K."/>
            <person name="McCouch S."/>
            <person name="Juretic N."/>
            <person name="Hoen D."/>
            <person name="Wright S."/>
            <person name="Bruskiewich R."/>
            <person name="Bureau T."/>
            <person name="Miyao A."/>
            <person name="Hirochika H."/>
            <person name="Nishikawa T."/>
            <person name="Kadowaki K."/>
            <person name="Sugiura M."/>
            <person name="Burr B."/>
            <person name="Sasaki T."/>
        </authorList>
    </citation>
    <scope>NUCLEOTIDE SEQUENCE [LARGE SCALE GENOMIC DNA]</scope>
    <source>
        <strain evidence="3">cv. Nipponbare</strain>
    </source>
</reference>
<evidence type="ECO:0000313" key="3">
    <source>
        <dbReference type="Proteomes" id="UP000059680"/>
    </source>
</evidence>
<gene>
    <name evidence="2" type="ordered locus">Os03g0782150</name>
    <name evidence="2" type="ORF">OSNPB_030782150</name>
</gene>
<dbReference type="Proteomes" id="UP000059680">
    <property type="component" value="Chromosome 3"/>
</dbReference>
<name>A0A0P0W4G0_ORYSJ</name>
<reference evidence="2 3" key="3">
    <citation type="journal article" date="2013" name="Rice">
        <title>Improvement of the Oryza sativa Nipponbare reference genome using next generation sequence and optical map data.</title>
        <authorList>
            <person name="Kawahara Y."/>
            <person name="de la Bastide M."/>
            <person name="Hamilton J.P."/>
            <person name="Kanamori H."/>
            <person name="McCombie W.R."/>
            <person name="Ouyang S."/>
            <person name="Schwartz D.C."/>
            <person name="Tanaka T."/>
            <person name="Wu J."/>
            <person name="Zhou S."/>
            <person name="Childs K.L."/>
            <person name="Davidson R.M."/>
            <person name="Lin H."/>
            <person name="Quesada-Ocampo L."/>
            <person name="Vaillancourt B."/>
            <person name="Sakai H."/>
            <person name="Lee S.S."/>
            <person name="Kim J."/>
            <person name="Numa H."/>
            <person name="Itoh T."/>
            <person name="Buell C.R."/>
            <person name="Matsumoto T."/>
        </authorList>
    </citation>
    <scope>NUCLEOTIDE SEQUENCE [LARGE SCALE GENOMIC DNA]</scope>
    <source>
        <strain evidence="3">cv. Nipponbare</strain>
    </source>
</reference>
<evidence type="ECO:0000313" key="2">
    <source>
        <dbReference type="EMBL" id="BAS86690.1"/>
    </source>
</evidence>